<organism evidence="1 2">
    <name type="scientific">Shimia haliotis</name>
    <dbReference type="NCBI Taxonomy" id="1280847"/>
    <lineage>
        <taxon>Bacteria</taxon>
        <taxon>Pseudomonadati</taxon>
        <taxon>Pseudomonadota</taxon>
        <taxon>Alphaproteobacteria</taxon>
        <taxon>Rhodobacterales</taxon>
        <taxon>Roseobacteraceae</taxon>
    </lineage>
</organism>
<reference evidence="2" key="1">
    <citation type="submission" date="2016-10" db="EMBL/GenBank/DDBJ databases">
        <authorList>
            <person name="Varghese N."/>
            <person name="Submissions S."/>
        </authorList>
    </citation>
    <scope>NUCLEOTIDE SEQUENCE [LARGE SCALE GENOMIC DNA]</scope>
    <source>
        <strain evidence="2">DSM 28453</strain>
    </source>
</reference>
<proteinExistence type="predicted"/>
<keyword evidence="1" id="KW-0282">Flagellum</keyword>
<dbReference type="EMBL" id="FOSZ01000003">
    <property type="protein sequence ID" value="SFK91262.1"/>
    <property type="molecule type" value="Genomic_DNA"/>
</dbReference>
<name>A0A1I4DCQ1_9RHOB</name>
<dbReference type="OrthoDB" id="7870971at2"/>
<keyword evidence="2" id="KW-1185">Reference proteome</keyword>
<evidence type="ECO:0000313" key="2">
    <source>
        <dbReference type="Proteomes" id="UP000198851"/>
    </source>
</evidence>
<gene>
    <name evidence="1" type="ORF">SAMN04488036_10383</name>
</gene>
<dbReference type="RefSeq" id="WP_093322996.1">
    <property type="nucleotide sequence ID" value="NZ_FOSZ01000003.1"/>
</dbReference>
<protein>
    <submittedName>
        <fullName evidence="1">Flagellar assembly protein FliH</fullName>
    </submittedName>
</protein>
<dbReference type="AlphaFoldDB" id="A0A1I4DCQ1"/>
<evidence type="ECO:0000313" key="1">
    <source>
        <dbReference type="EMBL" id="SFK91262.1"/>
    </source>
</evidence>
<keyword evidence="1" id="KW-0966">Cell projection</keyword>
<dbReference type="Proteomes" id="UP000198851">
    <property type="component" value="Unassembled WGS sequence"/>
</dbReference>
<dbReference type="STRING" id="1280847.SAMN04488036_10383"/>
<accession>A0A1I4DCQ1</accession>
<sequence>MTISHLLEDFGTCIASPNAPNASDTAGEEALLDSYETGYKAGWADATQANADGQKALSSALTANLQDLSFTYHEAHEAVLSDIAPMVEKAIMTVLPELARKSVGAIVVEELHRIIDSHGATEVCLITSIDDHETVADLMPEDLQFPVTLKSDPALASGQAQFKFDAREREIDLSEVLGAVEQAFTAFTHETRKEAQNG</sequence>
<keyword evidence="1" id="KW-0969">Cilium</keyword>